<dbReference type="Gene3D" id="3.10.360.10">
    <property type="entry name" value="Antimicrobial Peptide, Beta-defensin 2, Chain A"/>
    <property type="match status" value="1"/>
</dbReference>
<evidence type="ECO:0000313" key="4">
    <source>
        <dbReference type="Ensembl" id="ENSEASP00005032701.1"/>
    </source>
</evidence>
<dbReference type="GO" id="GO:0042056">
    <property type="term" value="F:chemoattractant activity"/>
    <property type="evidence" value="ECO:0007669"/>
    <property type="project" value="TreeGrafter"/>
</dbReference>
<evidence type="ECO:0000256" key="3">
    <source>
        <dbReference type="SAM" id="SignalP"/>
    </source>
</evidence>
<dbReference type="PANTHER" id="PTHR20515">
    <property type="entry name" value="BETA-DEFENSIN"/>
    <property type="match status" value="1"/>
</dbReference>
<dbReference type="PANTHER" id="PTHR20515:SF0">
    <property type="entry name" value="BETA-DEFENSIN 103"/>
    <property type="match status" value="1"/>
</dbReference>
<organism evidence="4">
    <name type="scientific">Equus asinus asinus</name>
    <dbReference type="NCBI Taxonomy" id="83772"/>
    <lineage>
        <taxon>Eukaryota</taxon>
        <taxon>Metazoa</taxon>
        <taxon>Chordata</taxon>
        <taxon>Craniata</taxon>
        <taxon>Vertebrata</taxon>
        <taxon>Euteleostomi</taxon>
        <taxon>Mammalia</taxon>
        <taxon>Eutheria</taxon>
        <taxon>Laurasiatheria</taxon>
        <taxon>Perissodactyla</taxon>
        <taxon>Equidae</taxon>
        <taxon>Equus</taxon>
    </lineage>
</organism>
<dbReference type="AlphaFoldDB" id="A0A8C4MV33"/>
<accession>A0A8C4MV33</accession>
<sequence>MRILHLLLVLLFVFLLPVPGKLDIVHRLHCFIGGGVCFWFFCPPWTKVIYPCGIAGEKCCKINWK</sequence>
<dbReference type="GO" id="GO:0042742">
    <property type="term" value="P:defense response to bacterium"/>
    <property type="evidence" value="ECO:0007669"/>
    <property type="project" value="TreeGrafter"/>
</dbReference>
<comment type="subcellular location">
    <subcellularLocation>
        <location evidence="1">Secreted</location>
    </subcellularLocation>
</comment>
<feature type="chain" id="PRO_5034926580" evidence="3">
    <location>
        <begin position="21"/>
        <end position="65"/>
    </location>
</feature>
<proteinExistence type="predicted"/>
<dbReference type="GO" id="GO:0005615">
    <property type="term" value="C:extracellular space"/>
    <property type="evidence" value="ECO:0007669"/>
    <property type="project" value="TreeGrafter"/>
</dbReference>
<dbReference type="SUPFAM" id="SSF57392">
    <property type="entry name" value="Defensin-like"/>
    <property type="match status" value="1"/>
</dbReference>
<evidence type="ECO:0000256" key="2">
    <source>
        <dbReference type="ARBA" id="ARBA00022525"/>
    </source>
</evidence>
<name>A0A8C4MV33_EQUAS</name>
<dbReference type="GO" id="GO:0060326">
    <property type="term" value="P:cell chemotaxis"/>
    <property type="evidence" value="ECO:0007669"/>
    <property type="project" value="TreeGrafter"/>
</dbReference>
<dbReference type="GO" id="GO:0031731">
    <property type="term" value="F:CCR6 chemokine receptor binding"/>
    <property type="evidence" value="ECO:0007669"/>
    <property type="project" value="TreeGrafter"/>
</dbReference>
<reference evidence="4" key="1">
    <citation type="submission" date="2023-03" db="UniProtKB">
        <authorList>
            <consortium name="Ensembl"/>
        </authorList>
    </citation>
    <scope>IDENTIFICATION</scope>
</reference>
<keyword evidence="3" id="KW-0732">Signal</keyword>
<evidence type="ECO:0000256" key="1">
    <source>
        <dbReference type="ARBA" id="ARBA00004613"/>
    </source>
</evidence>
<feature type="signal peptide" evidence="3">
    <location>
        <begin position="1"/>
        <end position="20"/>
    </location>
</feature>
<keyword evidence="2" id="KW-0964">Secreted</keyword>
<protein>
    <submittedName>
        <fullName evidence="4">Uncharacterized protein</fullName>
    </submittedName>
</protein>
<dbReference type="Ensembl" id="ENSEAST00005035630.1">
    <property type="protein sequence ID" value="ENSEASP00005032701.1"/>
    <property type="gene ID" value="ENSEASG00005022331.1"/>
</dbReference>